<dbReference type="PANTHER" id="PTHR43308:SF5">
    <property type="entry name" value="S-LAYER PROTEIN _ PEPTIDOGLYCAN ENDO-BETA-N-ACETYLGLUCOSAMINIDASE"/>
    <property type="match status" value="1"/>
</dbReference>
<dbReference type="Pfam" id="PF00395">
    <property type="entry name" value="SLH"/>
    <property type="match status" value="2"/>
</dbReference>
<reference evidence="4 5" key="1">
    <citation type="submission" date="2016-09" db="EMBL/GenBank/DDBJ databases">
        <title>Genome sequence of Eubacterium angustum.</title>
        <authorList>
            <person name="Poehlein A."/>
            <person name="Daniel R."/>
        </authorList>
    </citation>
    <scope>NUCLEOTIDE SEQUENCE [LARGE SCALE GENOMIC DNA]</scope>
    <source>
        <strain evidence="4 5">DSM 1989</strain>
    </source>
</reference>
<organism evidence="4 5">
    <name type="scientific">Andreesenia angusta</name>
    <dbReference type="NCBI Taxonomy" id="39480"/>
    <lineage>
        <taxon>Bacteria</taxon>
        <taxon>Bacillati</taxon>
        <taxon>Bacillota</taxon>
        <taxon>Tissierellia</taxon>
        <taxon>Tissierellales</taxon>
        <taxon>Gottschalkiaceae</taxon>
        <taxon>Andreesenia</taxon>
    </lineage>
</organism>
<dbReference type="PROSITE" id="PS51272">
    <property type="entry name" value="SLH"/>
    <property type="match status" value="2"/>
</dbReference>
<feature type="domain" description="SLH" evidence="3">
    <location>
        <begin position="22"/>
        <end position="85"/>
    </location>
</feature>
<evidence type="ECO:0000256" key="2">
    <source>
        <dbReference type="SAM" id="SignalP"/>
    </source>
</evidence>
<feature type="chain" id="PRO_5010171129" evidence="2">
    <location>
        <begin position="24"/>
        <end position="929"/>
    </location>
</feature>
<dbReference type="Pfam" id="PF07532">
    <property type="entry name" value="Big_4"/>
    <property type="match status" value="2"/>
</dbReference>
<dbReference type="AlphaFoldDB" id="A0A1S1V5N6"/>
<accession>A0A1S1V5N6</accession>
<evidence type="ECO:0000313" key="5">
    <source>
        <dbReference type="Proteomes" id="UP000180254"/>
    </source>
</evidence>
<feature type="domain" description="SLH" evidence="3">
    <location>
        <begin position="86"/>
        <end position="143"/>
    </location>
</feature>
<evidence type="ECO:0000256" key="1">
    <source>
        <dbReference type="SAM" id="MobiDB-lite"/>
    </source>
</evidence>
<dbReference type="InterPro" id="IPR001119">
    <property type="entry name" value="SLH_dom"/>
</dbReference>
<comment type="caution">
    <text evidence="4">The sequence shown here is derived from an EMBL/GenBank/DDBJ whole genome shotgun (WGS) entry which is preliminary data.</text>
</comment>
<dbReference type="EMBL" id="MKIE01000013">
    <property type="protein sequence ID" value="OHW61417.1"/>
    <property type="molecule type" value="Genomic_DNA"/>
</dbReference>
<sequence length="929" mass="102689">MKKRIASLALATAIFMGSLPVYGAVALKDIGDSRYKKAIEYTYSKDIVTGYSDGTFRPANTITRAEFAVTVARWRKLKLDKKADFADAKDSWASKEIAAVVKKGWMVGTGDGKFGPDEKISYIEALAAMVRIVGKEVEAEEFGGYPLGYSYTADRYGFTKDISGGLESSIYRGAVSQLVYNIEGRKEPENGSGGSGSESIPETPGTGDSLETVESHSFLESLSIRVEKDVELGSAVEKLPREAAVKLTNGKTILLKINWDYERTNYNQKISGNYYIYGKIEIPKGIEDPKKALKDVSATITVDKSREEMAEEKILNRISPLSQQEYSVEYGTTREDALSQLPEKIGITVIGGERMEAQIRWTLDPNYSKDKPGKYTATGTIVLPQNVVDTQGLLKSLEVKVEVREESTDIEIRKVEMIDAYKYRVTLNRRLEILTPSGAGNVEIGGITLAGVSYENGDKRVLLVNTVEALSYESDYTFTVKDLENGAEDSYDYSPSDDKEGSAIARVEIDKHELPAGEDALISLKAYNKAGRDITDSVRGEITVRRTDEVTGEDEEFTADKEMNLTHNVTQFVDIEYINDKGEKIVIEKIRIRGENRRVVSVVDWTFAGADGPDWDNVEKRLPKGSDRNYIYIMAKDQFEEIGEIKLKSGQNIALSSSANDIASVGDKNNSLEGEVLSENHIFKINHVVNGTGSFKLIFSEGGKIYPDIMLPGEFETVDKSEPKELELEGWTSEMSSAVGLLDEDRTHTVKVRIRDQHGIYMVPDENVEIEVLSGDGLLESKDLVSGKDDEFEIKLKTGFEGNLECKFSYKGIEKAATMKIVAPSESSVEKMVVEGLLPELIGDESTTIKVYQTDINGIKVKRVIDKVSVEIRNMADAPDKDPKTLRPVEGSNNGEVTISASDLTKNSVNIVTVKVGDVVVETKRLVVR</sequence>
<dbReference type="OrthoDB" id="174569at2"/>
<keyword evidence="5" id="KW-1185">Reference proteome</keyword>
<feature type="region of interest" description="Disordered" evidence="1">
    <location>
        <begin position="185"/>
        <end position="211"/>
    </location>
</feature>
<evidence type="ECO:0000259" key="3">
    <source>
        <dbReference type="PROSITE" id="PS51272"/>
    </source>
</evidence>
<keyword evidence="2" id="KW-0732">Signal</keyword>
<protein>
    <submittedName>
        <fullName evidence="4">Cellulosome-anchoring protein</fullName>
    </submittedName>
</protein>
<evidence type="ECO:0000313" key="4">
    <source>
        <dbReference type="EMBL" id="OHW61417.1"/>
    </source>
</evidence>
<dbReference type="Proteomes" id="UP000180254">
    <property type="component" value="Unassembled WGS sequence"/>
</dbReference>
<dbReference type="InterPro" id="IPR011081">
    <property type="entry name" value="Big_4"/>
</dbReference>
<dbReference type="PANTHER" id="PTHR43308">
    <property type="entry name" value="OUTER MEMBRANE PROTEIN ALPHA-RELATED"/>
    <property type="match status" value="1"/>
</dbReference>
<feature type="signal peptide" evidence="2">
    <location>
        <begin position="1"/>
        <end position="23"/>
    </location>
</feature>
<proteinExistence type="predicted"/>
<dbReference type="RefSeq" id="WP_071064351.1">
    <property type="nucleotide sequence ID" value="NZ_MKIE01000013.1"/>
</dbReference>
<gene>
    <name evidence="4" type="primary">ancA_6</name>
    <name evidence="4" type="ORF">EUAN_21600</name>
</gene>
<name>A0A1S1V5N6_9FIRM</name>
<dbReference type="InterPro" id="IPR051465">
    <property type="entry name" value="Cell_Envelope_Struct_Comp"/>
</dbReference>
<dbReference type="STRING" id="39480.EUAN_21600"/>